<keyword evidence="7" id="KW-1185">Reference proteome</keyword>
<dbReference type="EMBL" id="QFYQ01000001">
    <property type="protein sequence ID" value="RAK54443.1"/>
    <property type="molecule type" value="Genomic_DNA"/>
</dbReference>
<comment type="similarity">
    <text evidence="1">Belongs to the short-chain dehydrogenases/reductases (SDR) family.</text>
</comment>
<dbReference type="InterPro" id="IPR045017">
    <property type="entry name" value="DECR2-like"/>
</dbReference>
<gene>
    <name evidence="6" type="ORF">DJ017_07845</name>
</gene>
<evidence type="ECO:0000256" key="2">
    <source>
        <dbReference type="ARBA" id="ARBA00022857"/>
    </source>
</evidence>
<dbReference type="SUPFAM" id="SSF51735">
    <property type="entry name" value="NAD(P)-binding Rossmann-fold domains"/>
    <property type="match status" value="1"/>
</dbReference>
<evidence type="ECO:0000313" key="7">
    <source>
        <dbReference type="Proteomes" id="UP000249254"/>
    </source>
</evidence>
<accession>A0A328AHQ5</accession>
<comment type="caution">
    <text evidence="6">The sequence shown here is derived from an EMBL/GenBank/DDBJ whole genome shotgun (WGS) entry which is preliminary data.</text>
</comment>
<sequence length="266" mass="27039">MSAFKDNLLAGKTAFVAGGTSGINLGIAKRYAELGAKVAVAGRNPEKAAAAAASIGPDALGLSCDVRDYGQIRAALEEATGKLGKLDIVVSGAAGNFVAPALGMSANGFRTVVDIDLNGTFNVFRACYDLLNIPGASLIAITAGQAVNPAMMQAHVCAAKAGINQLIRVLAMEWGPAGVRVNGISPGPIRGTEGMARLSPTPEADAALNARIPLRRMGEVEEVAESAVFLVSESAKYVTGTILDCDGGSQLGDARDRTGAQGLQAG</sequence>
<dbReference type="GO" id="GO:0047838">
    <property type="term" value="F:D-xylose 1-dehydrogenase (NAD+) activity"/>
    <property type="evidence" value="ECO:0007669"/>
    <property type="project" value="UniProtKB-EC"/>
</dbReference>
<dbReference type="RefSeq" id="WP_111528194.1">
    <property type="nucleotide sequence ID" value="NZ_JBHRSG010000004.1"/>
</dbReference>
<proteinExistence type="inferred from homology"/>
<dbReference type="AlphaFoldDB" id="A0A328AHQ5"/>
<keyword evidence="2" id="KW-0521">NADP</keyword>
<dbReference type="InterPro" id="IPR036291">
    <property type="entry name" value="NAD(P)-bd_dom_sf"/>
</dbReference>
<dbReference type="GO" id="GO:0009062">
    <property type="term" value="P:fatty acid catabolic process"/>
    <property type="evidence" value="ECO:0007669"/>
    <property type="project" value="InterPro"/>
</dbReference>
<dbReference type="Gene3D" id="3.40.50.720">
    <property type="entry name" value="NAD(P)-binding Rossmann-like Domain"/>
    <property type="match status" value="1"/>
</dbReference>
<keyword evidence="3" id="KW-0560">Oxidoreductase</keyword>
<dbReference type="PANTHER" id="PTHR43296:SF2">
    <property type="entry name" value="PEROXISOMAL 2,4-DIENOYL-COA REDUCTASE [(3E)-ENOYL-COA-PRODUCING]"/>
    <property type="match status" value="1"/>
</dbReference>
<evidence type="ECO:0000256" key="5">
    <source>
        <dbReference type="ARBA" id="ARBA00069939"/>
    </source>
</evidence>
<dbReference type="PANTHER" id="PTHR43296">
    <property type="entry name" value="PEROXISOMAL 2,4-DIENOYL-COA REDUCTASE"/>
    <property type="match status" value="1"/>
</dbReference>
<name>A0A328AHQ5_9CAUL</name>
<evidence type="ECO:0000256" key="4">
    <source>
        <dbReference type="ARBA" id="ARBA00066641"/>
    </source>
</evidence>
<evidence type="ECO:0000256" key="3">
    <source>
        <dbReference type="ARBA" id="ARBA00023002"/>
    </source>
</evidence>
<dbReference type="FunFam" id="3.40.50.720:FF:000084">
    <property type="entry name" value="Short-chain dehydrogenase reductase"/>
    <property type="match status" value="1"/>
</dbReference>
<dbReference type="OrthoDB" id="286404at2"/>
<dbReference type="Pfam" id="PF13561">
    <property type="entry name" value="adh_short_C2"/>
    <property type="match status" value="1"/>
</dbReference>
<dbReference type="EC" id="1.1.1.175" evidence="4"/>
<organism evidence="6 7">
    <name type="scientific">Phenylobacterium soli</name>
    <dbReference type="NCBI Taxonomy" id="2170551"/>
    <lineage>
        <taxon>Bacteria</taxon>
        <taxon>Pseudomonadati</taxon>
        <taxon>Pseudomonadota</taxon>
        <taxon>Alphaproteobacteria</taxon>
        <taxon>Caulobacterales</taxon>
        <taxon>Caulobacteraceae</taxon>
        <taxon>Phenylobacterium</taxon>
    </lineage>
</organism>
<dbReference type="PRINTS" id="PR00081">
    <property type="entry name" value="GDHRDH"/>
</dbReference>
<evidence type="ECO:0000256" key="1">
    <source>
        <dbReference type="ARBA" id="ARBA00006484"/>
    </source>
</evidence>
<protein>
    <recommendedName>
        <fullName evidence="5">D-xylose 1-dehydrogenase</fullName>
        <ecNumber evidence="4">1.1.1.175</ecNumber>
    </recommendedName>
</protein>
<dbReference type="Proteomes" id="UP000249254">
    <property type="component" value="Unassembled WGS sequence"/>
</dbReference>
<dbReference type="GO" id="GO:0008670">
    <property type="term" value="F:2,4-dienoyl-CoA reductase (NADPH) activity"/>
    <property type="evidence" value="ECO:0007669"/>
    <property type="project" value="InterPro"/>
</dbReference>
<evidence type="ECO:0000313" key="6">
    <source>
        <dbReference type="EMBL" id="RAK54443.1"/>
    </source>
</evidence>
<reference evidence="7" key="1">
    <citation type="submission" date="2018-05" db="EMBL/GenBank/DDBJ databases">
        <authorList>
            <person name="Li X."/>
        </authorList>
    </citation>
    <scope>NUCLEOTIDE SEQUENCE [LARGE SCALE GENOMIC DNA]</scope>
    <source>
        <strain evidence="7">LX32</strain>
    </source>
</reference>
<dbReference type="InterPro" id="IPR002347">
    <property type="entry name" value="SDR_fam"/>
</dbReference>
<dbReference type="NCBIfam" id="NF005752">
    <property type="entry name" value="PRK07576.1"/>
    <property type="match status" value="1"/>
</dbReference>